<feature type="region of interest" description="Disordered" evidence="8">
    <location>
        <begin position="763"/>
        <end position="805"/>
    </location>
</feature>
<feature type="compositionally biased region" description="Pro residues" evidence="8">
    <location>
        <begin position="185"/>
        <end position="205"/>
    </location>
</feature>
<feature type="domain" description="RRM" evidence="9">
    <location>
        <begin position="384"/>
        <end position="458"/>
    </location>
</feature>
<feature type="compositionally biased region" description="Acidic residues" evidence="8">
    <location>
        <begin position="766"/>
        <end position="798"/>
    </location>
</feature>
<proteinExistence type="predicted"/>
<dbReference type="SMART" id="SM00356">
    <property type="entry name" value="ZnF_C3H1"/>
    <property type="match status" value="1"/>
</dbReference>
<accession>A0A673H024</accession>
<dbReference type="InterPro" id="IPR012677">
    <property type="entry name" value="Nucleotide-bd_a/b_plait_sf"/>
</dbReference>
<feature type="region of interest" description="Disordered" evidence="8">
    <location>
        <begin position="123"/>
        <end position="146"/>
    </location>
</feature>
<protein>
    <submittedName>
        <fullName evidence="11">RNA-binding protein 26-like</fullName>
    </submittedName>
</protein>
<dbReference type="PANTHER" id="PTHR14398:SF2">
    <property type="entry name" value="RNA-BINDING PROTEIN 26"/>
    <property type="match status" value="1"/>
</dbReference>
<dbReference type="PANTHER" id="PTHR14398">
    <property type="entry name" value="RNA RECOGNITION RRM/RNP DOMAIN"/>
    <property type="match status" value="1"/>
</dbReference>
<dbReference type="Pfam" id="PF00076">
    <property type="entry name" value="RRM_1"/>
    <property type="match status" value="1"/>
</dbReference>
<keyword evidence="5" id="KW-0175">Coiled coil</keyword>
<feature type="region of interest" description="Disordered" evidence="8">
    <location>
        <begin position="185"/>
        <end position="244"/>
    </location>
</feature>
<feature type="domain" description="RRM" evidence="9">
    <location>
        <begin position="689"/>
        <end position="758"/>
    </location>
</feature>
<feature type="domain" description="C3H1-type" evidence="10">
    <location>
        <begin position="142"/>
        <end position="170"/>
    </location>
</feature>
<feature type="region of interest" description="Disordered" evidence="8">
    <location>
        <begin position="1"/>
        <end position="105"/>
    </location>
</feature>
<evidence type="ECO:0000256" key="1">
    <source>
        <dbReference type="ARBA" id="ARBA00022723"/>
    </source>
</evidence>
<dbReference type="FunFam" id="3.30.70.330:FF:000330">
    <property type="entry name" value="RNA-binding motif protein 26"/>
    <property type="match status" value="1"/>
</dbReference>
<reference evidence="11" key="1">
    <citation type="submission" date="2025-08" db="UniProtKB">
        <authorList>
            <consortium name="Ensembl"/>
        </authorList>
    </citation>
    <scope>IDENTIFICATION</scope>
</reference>
<feature type="region of interest" description="Disordered" evidence="8">
    <location>
        <begin position="648"/>
        <end position="679"/>
    </location>
</feature>
<keyword evidence="1 7" id="KW-0479">Metal-binding</keyword>
<dbReference type="InterPro" id="IPR000571">
    <property type="entry name" value="Znf_CCCH"/>
</dbReference>
<evidence type="ECO:0000259" key="10">
    <source>
        <dbReference type="PROSITE" id="PS50103"/>
    </source>
</evidence>
<dbReference type="PROSITE" id="PS50103">
    <property type="entry name" value="ZF_C3H1"/>
    <property type="match status" value="1"/>
</dbReference>
<evidence type="ECO:0000259" key="9">
    <source>
        <dbReference type="PROSITE" id="PS50102"/>
    </source>
</evidence>
<keyword evidence="4 6" id="KW-0694">RNA-binding</keyword>
<dbReference type="Pfam" id="PF14605">
    <property type="entry name" value="Nup35_RRM_2"/>
    <property type="match status" value="1"/>
</dbReference>
<evidence type="ECO:0000256" key="5">
    <source>
        <dbReference type="ARBA" id="ARBA00023054"/>
    </source>
</evidence>
<evidence type="ECO:0000313" key="11">
    <source>
        <dbReference type="Ensembl" id="ENSSRHP00000019114.1"/>
    </source>
</evidence>
<dbReference type="Ensembl" id="ENSSRHT00000019725.1">
    <property type="protein sequence ID" value="ENSSRHP00000019114.1"/>
    <property type="gene ID" value="ENSSRHG00000010293.1"/>
</dbReference>
<dbReference type="InterPro" id="IPR035979">
    <property type="entry name" value="RBD_domain_sf"/>
</dbReference>
<feature type="compositionally biased region" description="Basic residues" evidence="8">
    <location>
        <begin position="654"/>
        <end position="675"/>
    </location>
</feature>
<evidence type="ECO:0000256" key="7">
    <source>
        <dbReference type="PROSITE-ProRule" id="PRU00723"/>
    </source>
</evidence>
<keyword evidence="2 7" id="KW-0863">Zinc-finger</keyword>
<name>A0A673H024_9TELE</name>
<gene>
    <name evidence="11" type="primary">LOC107709050</name>
</gene>
<dbReference type="InterPro" id="IPR045137">
    <property type="entry name" value="RBM26/27"/>
</dbReference>
<keyword evidence="12" id="KW-1185">Reference proteome</keyword>
<dbReference type="Gene3D" id="3.30.70.330">
    <property type="match status" value="2"/>
</dbReference>
<feature type="compositionally biased region" description="Basic and acidic residues" evidence="8">
    <location>
        <begin position="30"/>
        <end position="52"/>
    </location>
</feature>
<feature type="compositionally biased region" description="Basic residues" evidence="8">
    <location>
        <begin position="12"/>
        <end position="29"/>
    </location>
</feature>
<dbReference type="SMART" id="SM00360">
    <property type="entry name" value="RRM"/>
    <property type="match status" value="2"/>
</dbReference>
<evidence type="ECO:0000313" key="12">
    <source>
        <dbReference type="Proteomes" id="UP000472270"/>
    </source>
</evidence>
<dbReference type="GO" id="GO:0003723">
    <property type="term" value="F:RNA binding"/>
    <property type="evidence" value="ECO:0007669"/>
    <property type="project" value="UniProtKB-UniRule"/>
</dbReference>
<evidence type="ECO:0000256" key="3">
    <source>
        <dbReference type="ARBA" id="ARBA00022833"/>
    </source>
</evidence>
<dbReference type="FunFam" id="3.30.70.330:FF:000124">
    <property type="entry name" value="RNA-binding protein 26 isoform X3"/>
    <property type="match status" value="1"/>
</dbReference>
<feature type="compositionally biased region" description="Basic and acidic residues" evidence="8">
    <location>
        <begin position="1"/>
        <end position="11"/>
    </location>
</feature>
<dbReference type="GO" id="GO:0005634">
    <property type="term" value="C:nucleus"/>
    <property type="evidence" value="ECO:0007669"/>
    <property type="project" value="TreeGrafter"/>
</dbReference>
<feature type="compositionally biased region" description="Pro residues" evidence="8">
    <location>
        <begin position="213"/>
        <end position="240"/>
    </location>
</feature>
<reference evidence="11" key="2">
    <citation type="submission" date="2025-09" db="UniProtKB">
        <authorList>
            <consortium name="Ensembl"/>
        </authorList>
    </citation>
    <scope>IDENTIFICATION</scope>
</reference>
<keyword evidence="3 7" id="KW-0862">Zinc</keyword>
<dbReference type="SUPFAM" id="SSF54928">
    <property type="entry name" value="RNA-binding domain, RBD"/>
    <property type="match status" value="2"/>
</dbReference>
<evidence type="ECO:0000256" key="4">
    <source>
        <dbReference type="ARBA" id="ARBA00022884"/>
    </source>
</evidence>
<evidence type="ECO:0000256" key="2">
    <source>
        <dbReference type="ARBA" id="ARBA00022771"/>
    </source>
</evidence>
<dbReference type="GO" id="GO:0008270">
    <property type="term" value="F:zinc ion binding"/>
    <property type="evidence" value="ECO:0007669"/>
    <property type="project" value="UniProtKB-KW"/>
</dbReference>
<dbReference type="Proteomes" id="UP000472270">
    <property type="component" value="Unassembled WGS sequence"/>
</dbReference>
<evidence type="ECO:0000256" key="6">
    <source>
        <dbReference type="PROSITE-ProRule" id="PRU00176"/>
    </source>
</evidence>
<sequence length="805" mass="90602">NPPRRDSYRERYNRRRERSRSYSRSRSRSWSKDRTRDRDRDRDRDRERDRTRSRSRSQSRCRSRERDSGKPKYEHSRPERQEVATSDGYTATPLTPGNTSAHFPVPTLSSTITVIAPTHHGNNTTESWSEFPQDHTPFGRGGPPRKRCRDYDEKGFCMRGDMCPFDHGSDPVVVEDVNLPSILPFQPPPLPGVDGPPPPGLPPPHSLLTPPVNLRPPVPPPGTMPPSLPPVAGPPPPLPALQPSGMDAPPNSITSSVPTIVTSGVRPPISQPPPPLFTSDSFEPEVYNPEAPSMTSRPMYRHRVNAQRPNLIGLTMGEVDLPPREKMSNSNSARIVLESDFRKRGAGLHDGAIPAKKPWFDKPNFNKPNDHGFHRKVPYSSANTKLAIRQIPPELNNISKLNEHFSKFGTIVNLQVAYNNYPDGALIQFASPEEAKRAMQSTEAVLNNRFIRVHWHREDAVEHTYTTPHLVSNPPYGKSHPIYCNKHFGTFNMKQSLRFQILSVVQTINVVDHRPRALQISGFTEADRVDLLPHFAVSDFKGHITYACLQLLISKLEKNKSMKTEDKAQIMLTLTTLTNSITRLQEQMKGLSSANALRTTLKSKAQAQKELLDTELDLYKKMQAGEDTAELKIKYTQLQLEAAKRGLLTPGRGRGAHGRGRGALRSRGRGIRGRGRGVPTHAVVDHRPRALQISGFTEADRVDLLPHFAQYGEIEDCQMEDSSPSAIITYKTRAEAEQAAIHGVRLNNQELRLAWHKPTASLNTTDLDEVEPEDEEFPDDSLLDDSLLQDDDEEEEDNESRSWRR</sequence>
<dbReference type="InterPro" id="IPR039511">
    <property type="entry name" value="RBM26-like_RRM2"/>
</dbReference>
<organism evidence="11 12">
    <name type="scientific">Sinocyclocheilus rhinocerous</name>
    <dbReference type="NCBI Taxonomy" id="307959"/>
    <lineage>
        <taxon>Eukaryota</taxon>
        <taxon>Metazoa</taxon>
        <taxon>Chordata</taxon>
        <taxon>Craniata</taxon>
        <taxon>Vertebrata</taxon>
        <taxon>Euteleostomi</taxon>
        <taxon>Actinopterygii</taxon>
        <taxon>Neopterygii</taxon>
        <taxon>Teleostei</taxon>
        <taxon>Ostariophysi</taxon>
        <taxon>Cypriniformes</taxon>
        <taxon>Cyprinidae</taxon>
        <taxon>Cyprininae</taxon>
        <taxon>Sinocyclocheilus</taxon>
    </lineage>
</organism>
<dbReference type="AlphaFoldDB" id="A0A673H024"/>
<feature type="compositionally biased region" description="Basic and acidic residues" evidence="8">
    <location>
        <begin position="62"/>
        <end position="82"/>
    </location>
</feature>
<dbReference type="InterPro" id="IPR000504">
    <property type="entry name" value="RRM_dom"/>
</dbReference>
<dbReference type="CDD" id="cd12258">
    <property type="entry name" value="RRM2_RBM26_like"/>
    <property type="match status" value="1"/>
</dbReference>
<feature type="compositionally biased region" description="Polar residues" evidence="8">
    <location>
        <begin position="83"/>
        <end position="105"/>
    </location>
</feature>
<dbReference type="PROSITE" id="PS50102">
    <property type="entry name" value="RRM"/>
    <property type="match status" value="2"/>
</dbReference>
<evidence type="ECO:0000256" key="8">
    <source>
        <dbReference type="SAM" id="MobiDB-lite"/>
    </source>
</evidence>
<feature type="zinc finger region" description="C3H1-type" evidence="7">
    <location>
        <begin position="142"/>
        <end position="170"/>
    </location>
</feature>